<dbReference type="HOGENOM" id="CLU_802564_0_0_1"/>
<dbReference type="Pfam" id="PF05678">
    <property type="entry name" value="VQ"/>
    <property type="match status" value="1"/>
</dbReference>
<dbReference type="Proteomes" id="UP000032180">
    <property type="component" value="Chromosome 4"/>
</dbReference>
<reference evidence="3" key="3">
    <citation type="submission" date="2015-04" db="UniProtKB">
        <authorList>
            <consortium name="EnsemblPlants"/>
        </authorList>
    </citation>
    <scope>IDENTIFICATION</scope>
</reference>
<reference evidence="3 4" key="1">
    <citation type="submission" date="2012-08" db="EMBL/GenBank/DDBJ databases">
        <title>Oryza genome evolution.</title>
        <authorList>
            <person name="Wing R.A."/>
        </authorList>
    </citation>
    <scope>NUCLEOTIDE SEQUENCE</scope>
</reference>
<keyword evidence="4" id="KW-1185">Reference proteome</keyword>
<dbReference type="PANTHER" id="PTHR33143">
    <property type="entry name" value="F16F4.1 PROTEIN-RELATED"/>
    <property type="match status" value="1"/>
</dbReference>
<dbReference type="GO" id="GO:0005634">
    <property type="term" value="C:nucleus"/>
    <property type="evidence" value="ECO:0007669"/>
    <property type="project" value="TreeGrafter"/>
</dbReference>
<evidence type="ECO:0000256" key="1">
    <source>
        <dbReference type="SAM" id="MobiDB-lite"/>
    </source>
</evidence>
<feature type="compositionally biased region" description="Basic residues" evidence="1">
    <location>
        <begin position="147"/>
        <end position="158"/>
    </location>
</feature>
<dbReference type="InterPro" id="IPR039607">
    <property type="entry name" value="VQ_8/17/18/20/21/25"/>
</dbReference>
<sequence length="346" mass="38739">MGQMAAATLASNPKLCGEVVRCEYCRSNLLFFHGLGSNNDSAPHRSPTPFSPTPRAPVIIYDASPKIIHAKPNEFMALVQRLTGPGSVAAPPQDYPMGEAVSEPEPVPGQTFFPLELLLSPSAAMSPAARLATIEWSVRPMPDPRAGVHRHHERRRRPRGDSQLDPFRRHPLPHSLRLSRRPPSLARRNHAMQCRSNYEAARRLSLFWKNEESSALHSKGVMPNPNLKELIATECVANIHCIELISCHRQKTLPPFGGILAYPPEEDIEDQEKIDTKFYSNAAVGFPSLKGLIFEGRDHWKEWSGMELKHFLTLKSQDIKIQNCKQLTRGLGGGCPYHQSITNFIR</sequence>
<name>A0A0D9W2J0_9ORYZ</name>
<reference evidence="4" key="2">
    <citation type="submission" date="2013-12" db="EMBL/GenBank/DDBJ databases">
        <authorList>
            <person name="Yu Y."/>
            <person name="Lee S."/>
            <person name="de Baynast K."/>
            <person name="Wissotski M."/>
            <person name="Liu L."/>
            <person name="Talag J."/>
            <person name="Goicoechea J."/>
            <person name="Angelova A."/>
            <person name="Jetty R."/>
            <person name="Kudrna D."/>
            <person name="Golser W."/>
            <person name="Rivera L."/>
            <person name="Zhang J."/>
            <person name="Wing R."/>
        </authorList>
    </citation>
    <scope>NUCLEOTIDE SEQUENCE</scope>
</reference>
<dbReference type="EnsemblPlants" id="LPERR04G02460.1">
    <property type="protein sequence ID" value="LPERR04G02460.1"/>
    <property type="gene ID" value="LPERR04G02460"/>
</dbReference>
<evidence type="ECO:0000313" key="4">
    <source>
        <dbReference type="Proteomes" id="UP000032180"/>
    </source>
</evidence>
<organism evidence="3 4">
    <name type="scientific">Leersia perrieri</name>
    <dbReference type="NCBI Taxonomy" id="77586"/>
    <lineage>
        <taxon>Eukaryota</taxon>
        <taxon>Viridiplantae</taxon>
        <taxon>Streptophyta</taxon>
        <taxon>Embryophyta</taxon>
        <taxon>Tracheophyta</taxon>
        <taxon>Spermatophyta</taxon>
        <taxon>Magnoliopsida</taxon>
        <taxon>Liliopsida</taxon>
        <taxon>Poales</taxon>
        <taxon>Poaceae</taxon>
        <taxon>BOP clade</taxon>
        <taxon>Oryzoideae</taxon>
        <taxon>Oryzeae</taxon>
        <taxon>Oryzinae</taxon>
        <taxon>Leersia</taxon>
    </lineage>
</organism>
<protein>
    <recommendedName>
        <fullName evidence="2">VQ domain-containing protein</fullName>
    </recommendedName>
</protein>
<feature type="domain" description="VQ" evidence="2">
    <location>
        <begin position="63"/>
        <end position="87"/>
    </location>
</feature>
<proteinExistence type="predicted"/>
<dbReference type="Gramene" id="LPERR04G02460.1">
    <property type="protein sequence ID" value="LPERR04G02460.1"/>
    <property type="gene ID" value="LPERR04G02460"/>
</dbReference>
<accession>A0A0D9W2J0</accession>
<dbReference type="STRING" id="77586.A0A0D9W2J0"/>
<feature type="compositionally biased region" description="Basic and acidic residues" evidence="1">
    <location>
        <begin position="159"/>
        <end position="168"/>
    </location>
</feature>
<evidence type="ECO:0000259" key="2">
    <source>
        <dbReference type="Pfam" id="PF05678"/>
    </source>
</evidence>
<dbReference type="InterPro" id="IPR008889">
    <property type="entry name" value="VQ"/>
</dbReference>
<dbReference type="PANTHER" id="PTHR33143:SF1">
    <property type="entry name" value="OS04G0417600 PROTEIN"/>
    <property type="match status" value="1"/>
</dbReference>
<evidence type="ECO:0000313" key="3">
    <source>
        <dbReference type="EnsemblPlants" id="LPERR04G02460.1"/>
    </source>
</evidence>
<dbReference type="AlphaFoldDB" id="A0A0D9W2J0"/>
<feature type="compositionally biased region" description="Basic residues" evidence="1">
    <location>
        <begin position="169"/>
        <end position="180"/>
    </location>
</feature>
<feature type="region of interest" description="Disordered" evidence="1">
    <location>
        <begin position="143"/>
        <end position="180"/>
    </location>
</feature>